<dbReference type="InterPro" id="IPR002156">
    <property type="entry name" value="RNaseH_domain"/>
</dbReference>
<evidence type="ECO:0000259" key="1">
    <source>
        <dbReference type="Pfam" id="PF13456"/>
    </source>
</evidence>
<reference evidence="2" key="1">
    <citation type="submission" date="2018-02" db="EMBL/GenBank/DDBJ databases">
        <authorList>
            <person name="Cohen D.B."/>
            <person name="Kent A.D."/>
        </authorList>
    </citation>
    <scope>NUCLEOTIDE SEQUENCE</scope>
</reference>
<dbReference type="CDD" id="cd06222">
    <property type="entry name" value="RNase_H_like"/>
    <property type="match status" value="1"/>
</dbReference>
<dbReference type="InterPro" id="IPR044730">
    <property type="entry name" value="RNase_H-like_dom_plant"/>
</dbReference>
<protein>
    <recommendedName>
        <fullName evidence="1">RNase H type-1 domain-containing protein</fullName>
    </recommendedName>
</protein>
<gene>
    <name evidence="2" type="ORF">FSB_LOCUS611</name>
</gene>
<dbReference type="Gene3D" id="3.30.420.10">
    <property type="entry name" value="Ribonuclease H-like superfamily/Ribonuclease H"/>
    <property type="match status" value="1"/>
</dbReference>
<dbReference type="InterPro" id="IPR036397">
    <property type="entry name" value="RNaseH_sf"/>
</dbReference>
<dbReference type="PANTHER" id="PTHR47723:SF19">
    <property type="entry name" value="POLYNUCLEOTIDYL TRANSFERASE, RIBONUCLEASE H-LIKE SUPERFAMILY PROTEIN"/>
    <property type="match status" value="1"/>
</dbReference>
<dbReference type="Pfam" id="PF13456">
    <property type="entry name" value="RVT_3"/>
    <property type="match status" value="1"/>
</dbReference>
<sequence length="160" mass="17260">MESALGNPGLAGSGSLIKDCNGLWVKGFARDVGITDSLGAELWALRDGLTLCLQLQLQAVEVELDAVNVISLLSISNEENGDVSSIIDDCRNILSQIPQVSVNHCFREANRSADALSRMGSKLTQDFVIFYFPPFDVIPFLYIDSLGLPVNKLCNVAAVT</sequence>
<dbReference type="GO" id="GO:0004523">
    <property type="term" value="F:RNA-DNA hybrid ribonuclease activity"/>
    <property type="evidence" value="ECO:0007669"/>
    <property type="project" value="InterPro"/>
</dbReference>
<dbReference type="AlphaFoldDB" id="A0A2N9EDT1"/>
<dbReference type="SUPFAM" id="SSF53098">
    <property type="entry name" value="Ribonuclease H-like"/>
    <property type="match status" value="1"/>
</dbReference>
<name>A0A2N9EDT1_FAGSY</name>
<proteinExistence type="predicted"/>
<dbReference type="EMBL" id="OIVN01000022">
    <property type="protein sequence ID" value="SPC72729.1"/>
    <property type="molecule type" value="Genomic_DNA"/>
</dbReference>
<dbReference type="InterPro" id="IPR012337">
    <property type="entry name" value="RNaseH-like_sf"/>
</dbReference>
<organism evidence="2">
    <name type="scientific">Fagus sylvatica</name>
    <name type="common">Beechnut</name>
    <dbReference type="NCBI Taxonomy" id="28930"/>
    <lineage>
        <taxon>Eukaryota</taxon>
        <taxon>Viridiplantae</taxon>
        <taxon>Streptophyta</taxon>
        <taxon>Embryophyta</taxon>
        <taxon>Tracheophyta</taxon>
        <taxon>Spermatophyta</taxon>
        <taxon>Magnoliopsida</taxon>
        <taxon>eudicotyledons</taxon>
        <taxon>Gunneridae</taxon>
        <taxon>Pentapetalae</taxon>
        <taxon>rosids</taxon>
        <taxon>fabids</taxon>
        <taxon>Fagales</taxon>
        <taxon>Fagaceae</taxon>
        <taxon>Fagus</taxon>
    </lineage>
</organism>
<accession>A0A2N9EDT1</accession>
<dbReference type="InterPro" id="IPR053151">
    <property type="entry name" value="RNase_H-like"/>
</dbReference>
<evidence type="ECO:0000313" key="2">
    <source>
        <dbReference type="EMBL" id="SPC72729.1"/>
    </source>
</evidence>
<dbReference type="GO" id="GO:0003676">
    <property type="term" value="F:nucleic acid binding"/>
    <property type="evidence" value="ECO:0007669"/>
    <property type="project" value="InterPro"/>
</dbReference>
<feature type="domain" description="RNase H type-1" evidence="1">
    <location>
        <begin position="7"/>
        <end position="119"/>
    </location>
</feature>
<dbReference type="PANTHER" id="PTHR47723">
    <property type="entry name" value="OS05G0353850 PROTEIN"/>
    <property type="match status" value="1"/>
</dbReference>